<feature type="non-terminal residue" evidence="6">
    <location>
        <position position="111"/>
    </location>
</feature>
<keyword evidence="3 4" id="KW-0408">Iron</keyword>
<keyword evidence="7" id="KW-1185">Reference proteome</keyword>
<dbReference type="AlphaFoldDB" id="F0Y1R9"/>
<dbReference type="PRINTS" id="PR00363">
    <property type="entry name" value="CYTOCHROMEB5"/>
</dbReference>
<evidence type="ECO:0000256" key="4">
    <source>
        <dbReference type="RuleBase" id="RU362121"/>
    </source>
</evidence>
<dbReference type="RefSeq" id="XP_009034169.1">
    <property type="nucleotide sequence ID" value="XM_009035921.1"/>
</dbReference>
<organism evidence="7">
    <name type="scientific">Aureococcus anophagefferens</name>
    <name type="common">Harmful bloom alga</name>
    <dbReference type="NCBI Taxonomy" id="44056"/>
    <lineage>
        <taxon>Eukaryota</taxon>
        <taxon>Sar</taxon>
        <taxon>Stramenopiles</taxon>
        <taxon>Ochrophyta</taxon>
        <taxon>Pelagophyceae</taxon>
        <taxon>Pelagomonadales</taxon>
        <taxon>Pelagomonadaceae</taxon>
        <taxon>Aureococcus</taxon>
    </lineage>
</organism>
<gene>
    <name evidence="6" type="ORF">AURANDRAFT_7993</name>
</gene>
<dbReference type="InterPro" id="IPR036400">
    <property type="entry name" value="Cyt_B5-like_heme/steroid_sf"/>
</dbReference>
<dbReference type="InParanoid" id="F0Y1R9"/>
<dbReference type="eggNOG" id="KOG0536">
    <property type="taxonomic scope" value="Eukaryota"/>
</dbReference>
<keyword evidence="1 4" id="KW-0349">Heme</keyword>
<keyword evidence="2 4" id="KW-0479">Metal-binding</keyword>
<protein>
    <recommendedName>
        <fullName evidence="5">Cytochrome b5 heme-binding domain-containing protein</fullName>
    </recommendedName>
</protein>
<dbReference type="EMBL" id="GL833123">
    <property type="protein sequence ID" value="EGB10869.1"/>
    <property type="molecule type" value="Genomic_DNA"/>
</dbReference>
<evidence type="ECO:0000256" key="3">
    <source>
        <dbReference type="ARBA" id="ARBA00023004"/>
    </source>
</evidence>
<dbReference type="Proteomes" id="UP000002729">
    <property type="component" value="Unassembled WGS sequence"/>
</dbReference>
<dbReference type="OMA" id="GHSQLDW"/>
<evidence type="ECO:0000313" key="7">
    <source>
        <dbReference type="Proteomes" id="UP000002729"/>
    </source>
</evidence>
<dbReference type="PANTHER" id="PTHR46237:SF1">
    <property type="entry name" value="CYTOCHROME B5 REDUCTASE 4"/>
    <property type="match status" value="1"/>
</dbReference>
<evidence type="ECO:0000313" key="6">
    <source>
        <dbReference type="EMBL" id="EGB10869.1"/>
    </source>
</evidence>
<proteinExistence type="inferred from homology"/>
<sequence length="111" mass="12151">RRGERSVKPGFSLMDWNRRAGAATGWDARAGGPERRVARSELAGHASPRDCWIALRGRVYDATPYLPYHPGGEEIIRRCGGRDGTAAFDAAHRYVNGHAMLVACYVGPLVD</sequence>
<dbReference type="GO" id="GO:0005737">
    <property type="term" value="C:cytoplasm"/>
    <property type="evidence" value="ECO:0007669"/>
    <property type="project" value="TreeGrafter"/>
</dbReference>
<dbReference type="InterPro" id="IPR051872">
    <property type="entry name" value="Cytochrome_b5/Flavoprotein_Rdt"/>
</dbReference>
<dbReference type="SUPFAM" id="SSF55856">
    <property type="entry name" value="Cytochrome b5-like heme/steroid binding domain"/>
    <property type="match status" value="1"/>
</dbReference>
<evidence type="ECO:0000256" key="1">
    <source>
        <dbReference type="ARBA" id="ARBA00022617"/>
    </source>
</evidence>
<accession>F0Y1R9</accession>
<name>F0Y1R9_AURAN</name>
<dbReference type="GO" id="GO:0020037">
    <property type="term" value="F:heme binding"/>
    <property type="evidence" value="ECO:0007669"/>
    <property type="project" value="UniProtKB-UniRule"/>
</dbReference>
<dbReference type="Gene3D" id="3.10.120.10">
    <property type="entry name" value="Cytochrome b5-like heme/steroid binding domain"/>
    <property type="match status" value="1"/>
</dbReference>
<dbReference type="PROSITE" id="PS50255">
    <property type="entry name" value="CYTOCHROME_B5_2"/>
    <property type="match status" value="1"/>
</dbReference>
<dbReference type="SMART" id="SM01117">
    <property type="entry name" value="Cyt-b5"/>
    <property type="match status" value="1"/>
</dbReference>
<dbReference type="FunCoup" id="F0Y1R9">
    <property type="interactions" value="207"/>
</dbReference>
<dbReference type="InterPro" id="IPR001199">
    <property type="entry name" value="Cyt_B5-like_heme/steroid-bd"/>
</dbReference>
<dbReference type="GO" id="GO:0004128">
    <property type="term" value="F:cytochrome-b5 reductase activity, acting on NAD(P)H"/>
    <property type="evidence" value="ECO:0007669"/>
    <property type="project" value="TreeGrafter"/>
</dbReference>
<feature type="domain" description="Cytochrome b5 heme-binding" evidence="5">
    <location>
        <begin position="34"/>
        <end position="110"/>
    </location>
</feature>
<dbReference type="PANTHER" id="PTHR46237">
    <property type="entry name" value="CYTOCHROME B5 REDUCTASE 4 FAMILY MEMBER"/>
    <property type="match status" value="1"/>
</dbReference>
<dbReference type="KEGG" id="aaf:AURANDRAFT_7993"/>
<evidence type="ECO:0000256" key="2">
    <source>
        <dbReference type="ARBA" id="ARBA00022723"/>
    </source>
</evidence>
<comment type="similarity">
    <text evidence="4">Belongs to the cytochrome b5 family.</text>
</comment>
<dbReference type="InterPro" id="IPR018506">
    <property type="entry name" value="Cyt_B5_heme-BS"/>
</dbReference>
<dbReference type="PROSITE" id="PS00191">
    <property type="entry name" value="CYTOCHROME_B5_1"/>
    <property type="match status" value="1"/>
</dbReference>
<dbReference type="OrthoDB" id="432299at2759"/>
<dbReference type="GO" id="GO:0046872">
    <property type="term" value="F:metal ion binding"/>
    <property type="evidence" value="ECO:0007669"/>
    <property type="project" value="UniProtKB-UniRule"/>
</dbReference>
<dbReference type="GeneID" id="20229171"/>
<dbReference type="Pfam" id="PF00173">
    <property type="entry name" value="Cyt-b5"/>
    <property type="match status" value="1"/>
</dbReference>
<evidence type="ECO:0000259" key="5">
    <source>
        <dbReference type="PROSITE" id="PS50255"/>
    </source>
</evidence>
<reference evidence="6 7" key="1">
    <citation type="journal article" date="2011" name="Proc. Natl. Acad. Sci. U.S.A.">
        <title>Niche of harmful alga Aureococcus anophagefferens revealed through ecogenomics.</title>
        <authorList>
            <person name="Gobler C.J."/>
            <person name="Berry D.L."/>
            <person name="Dyhrman S.T."/>
            <person name="Wilhelm S.W."/>
            <person name="Salamov A."/>
            <person name="Lobanov A.V."/>
            <person name="Zhang Y."/>
            <person name="Collier J.L."/>
            <person name="Wurch L.L."/>
            <person name="Kustka A.B."/>
            <person name="Dill B.D."/>
            <person name="Shah M."/>
            <person name="VerBerkmoes N.C."/>
            <person name="Kuo A."/>
            <person name="Terry A."/>
            <person name="Pangilinan J."/>
            <person name="Lindquist E.A."/>
            <person name="Lucas S."/>
            <person name="Paulsen I.T."/>
            <person name="Hattenrath-Lehmann T.K."/>
            <person name="Talmage S.C."/>
            <person name="Walker E.A."/>
            <person name="Koch F."/>
            <person name="Burson A.M."/>
            <person name="Marcoval M.A."/>
            <person name="Tang Y.Z."/>
            <person name="Lecleir G.R."/>
            <person name="Coyne K.J."/>
            <person name="Berg G.M."/>
            <person name="Bertrand E.M."/>
            <person name="Saito M.A."/>
            <person name="Gladyshev V.N."/>
            <person name="Grigoriev I.V."/>
        </authorList>
    </citation>
    <scope>NUCLEOTIDE SEQUENCE [LARGE SCALE GENOMIC DNA]</scope>
    <source>
        <strain evidence="7">CCMP 1984</strain>
    </source>
</reference>
<feature type="non-terminal residue" evidence="6">
    <location>
        <position position="1"/>
    </location>
</feature>